<name>A0A410P5Y5_VELA1</name>
<dbReference type="EMBL" id="CP019384">
    <property type="protein sequence ID" value="QAT17563.1"/>
    <property type="molecule type" value="Genomic_DNA"/>
</dbReference>
<dbReference type="PANTHER" id="PTHR43673">
    <property type="entry name" value="NAD(P)H NITROREDUCTASE YDGI-RELATED"/>
    <property type="match status" value="1"/>
</dbReference>
<dbReference type="RefSeq" id="WP_128700428.1">
    <property type="nucleotide sequence ID" value="NZ_CP019384.1"/>
</dbReference>
<proteinExistence type="inferred from homology"/>
<sequence>MDLREVFKQRRSVNFFDAKRKVSEEEVKKIYAMASLCPSSFNLQPWKILLISNPEEKKKLRQAALNQPKVEEASVIVVLLADIKGYEEINKVFDDMVEKGYQKEEARDTYAGLAKSLYGNDISARGFALRNAGLFAMSFILAAKYLGIDTHPMDGFEQDKVKEAFNIPDRYEVAMLIAVGYHDKEKPLLTRLRRKNFDEVVIKM</sequence>
<dbReference type="InterPro" id="IPR000415">
    <property type="entry name" value="Nitroreductase-like"/>
</dbReference>
<evidence type="ECO:0000256" key="2">
    <source>
        <dbReference type="ARBA" id="ARBA00023002"/>
    </source>
</evidence>
<dbReference type="OrthoDB" id="9812105at2"/>
<dbReference type="AlphaFoldDB" id="A0A410P5Y5"/>
<dbReference type="GO" id="GO:0016491">
    <property type="term" value="F:oxidoreductase activity"/>
    <property type="evidence" value="ECO:0007669"/>
    <property type="project" value="UniProtKB-KW"/>
</dbReference>
<feature type="domain" description="Nitroreductase" evidence="3">
    <location>
        <begin position="8"/>
        <end position="181"/>
    </location>
</feature>
<keyword evidence="2" id="KW-0560">Oxidoreductase</keyword>
<protein>
    <recommendedName>
        <fullName evidence="3">Nitroreductase domain-containing protein</fullName>
    </recommendedName>
</protein>
<dbReference type="CDD" id="cd02137">
    <property type="entry name" value="MhqN-like"/>
    <property type="match status" value="1"/>
</dbReference>
<evidence type="ECO:0000313" key="5">
    <source>
        <dbReference type="Proteomes" id="UP000287243"/>
    </source>
</evidence>
<dbReference type="KEGG" id="vai:BU251_07455"/>
<dbReference type="SUPFAM" id="SSF55469">
    <property type="entry name" value="FMN-dependent nitroreductase-like"/>
    <property type="match status" value="1"/>
</dbReference>
<dbReference type="Gene3D" id="3.40.109.10">
    <property type="entry name" value="NADH Oxidase"/>
    <property type="match status" value="1"/>
</dbReference>
<gene>
    <name evidence="4" type="ORF">BU251_07455</name>
</gene>
<dbReference type="Proteomes" id="UP000287243">
    <property type="component" value="Chromosome"/>
</dbReference>
<comment type="similarity">
    <text evidence="1">Belongs to the nitroreductase family.</text>
</comment>
<accession>A0A410P5Y5</accession>
<evidence type="ECO:0000256" key="1">
    <source>
        <dbReference type="ARBA" id="ARBA00007118"/>
    </source>
</evidence>
<reference evidence="4 5" key="1">
    <citation type="submission" date="2017-01" db="EMBL/GenBank/DDBJ databases">
        <title>First insights into the biology of 'candidatus Vampirococcus archaeovorus'.</title>
        <authorList>
            <person name="Kizina J."/>
            <person name="Jordan S."/>
            <person name="Stueber K."/>
            <person name="Reinhardt R."/>
            <person name="Harder J."/>
        </authorList>
    </citation>
    <scope>NUCLEOTIDE SEQUENCE [LARGE SCALE GENOMIC DNA]</scope>
    <source>
        <strain evidence="4 5">LiM</strain>
    </source>
</reference>
<evidence type="ECO:0000259" key="3">
    <source>
        <dbReference type="Pfam" id="PF00881"/>
    </source>
</evidence>
<dbReference type="Pfam" id="PF00881">
    <property type="entry name" value="Nitroreductase"/>
    <property type="match status" value="1"/>
</dbReference>
<dbReference type="PANTHER" id="PTHR43673:SF12">
    <property type="entry name" value="PROTEIN DRGA"/>
    <property type="match status" value="1"/>
</dbReference>
<evidence type="ECO:0000313" key="4">
    <source>
        <dbReference type="EMBL" id="QAT17563.1"/>
    </source>
</evidence>
<keyword evidence="5" id="KW-1185">Reference proteome</keyword>
<organism evidence="4 5">
    <name type="scientific">Velamenicoccus archaeovorus</name>
    <dbReference type="NCBI Taxonomy" id="1930593"/>
    <lineage>
        <taxon>Bacteria</taxon>
        <taxon>Pseudomonadati</taxon>
        <taxon>Candidatus Omnitrophota</taxon>
        <taxon>Candidatus Velamenicoccus</taxon>
    </lineage>
</organism>
<dbReference type="InterPro" id="IPR029479">
    <property type="entry name" value="Nitroreductase"/>
</dbReference>